<dbReference type="SUPFAM" id="SSF52047">
    <property type="entry name" value="RNI-like"/>
    <property type="match status" value="1"/>
</dbReference>
<feature type="compositionally biased region" description="Basic and acidic residues" evidence="1">
    <location>
        <begin position="15"/>
        <end position="27"/>
    </location>
</feature>
<proteinExistence type="predicted"/>
<dbReference type="InterPro" id="IPR032675">
    <property type="entry name" value="LRR_dom_sf"/>
</dbReference>
<feature type="region of interest" description="Disordered" evidence="1">
    <location>
        <begin position="218"/>
        <end position="261"/>
    </location>
</feature>
<feature type="compositionally biased region" description="Low complexity" evidence="1">
    <location>
        <begin position="102"/>
        <end position="115"/>
    </location>
</feature>
<feature type="compositionally biased region" description="Pro residues" evidence="1">
    <location>
        <begin position="1"/>
        <end position="11"/>
    </location>
</feature>
<organism evidence="2 3">
    <name type="scientific">Microbotryum intermedium</name>
    <dbReference type="NCBI Taxonomy" id="269621"/>
    <lineage>
        <taxon>Eukaryota</taxon>
        <taxon>Fungi</taxon>
        <taxon>Dikarya</taxon>
        <taxon>Basidiomycota</taxon>
        <taxon>Pucciniomycotina</taxon>
        <taxon>Microbotryomycetes</taxon>
        <taxon>Microbotryales</taxon>
        <taxon>Microbotryaceae</taxon>
        <taxon>Microbotryum</taxon>
    </lineage>
</organism>
<dbReference type="EMBL" id="FMSP01000002">
    <property type="protein sequence ID" value="SCV67651.1"/>
    <property type="molecule type" value="Genomic_DNA"/>
</dbReference>
<protein>
    <submittedName>
        <fullName evidence="2">BQ2448_5262 protein</fullName>
    </submittedName>
</protein>
<dbReference type="OrthoDB" id="2538103at2759"/>
<feature type="compositionally biased region" description="Low complexity" evidence="1">
    <location>
        <begin position="226"/>
        <end position="238"/>
    </location>
</feature>
<feature type="region of interest" description="Disordered" evidence="1">
    <location>
        <begin position="1"/>
        <end position="126"/>
    </location>
</feature>
<evidence type="ECO:0000313" key="2">
    <source>
        <dbReference type="EMBL" id="SCV67651.1"/>
    </source>
</evidence>
<name>A0A238F6H8_9BASI</name>
<gene>
    <name evidence="2" type="ORF">BQ2448_5262</name>
</gene>
<keyword evidence="3" id="KW-1185">Reference proteome</keyword>
<sequence length="461" mass="50928">MIPYRAPPAPPRTESIPDRLARPRSEQRSATSATRRCNPRSSSSSSASAIAFNSFGAAWDPRAPGGRGNTTDRTTSAAGPPAPPSWRSQEHTRGQGSHGHGPSSKTAKPPSSPSLKQRREAAAAAQLHRNQILQPLALPATLPSALDPPPFPSLLFTCAHLIAGVLVDPPNRHMVLLPFLPILPDHLRLNLFDWTTTSGYALEERAIHQLLLPYHDDGDGDDDAAGQDSAACDSSSSSEEWDDFSNSDREGQSPANNGLPIPLRRSLSSPRFPYQVLTSLNLAFSPIRLPFLRSLLLSPRSIPLFPHLSHLNLAATPNLYFIDSFFSLLSSLISLRSLSLAGKSLLPPTDLEEEEDEVSTSTHEGFFNRTSTSPRLVPRLVEATPTLQALDLSYLDLDLDTLVRISWERHWLDLVKLGLRNHPSRTTSIELDRMKRWSELAPVVKRKGEKTRKRLWIDVYY</sequence>
<accession>A0A238F6H8</accession>
<feature type="region of interest" description="Disordered" evidence="1">
    <location>
        <begin position="349"/>
        <end position="370"/>
    </location>
</feature>
<dbReference type="Proteomes" id="UP000198372">
    <property type="component" value="Unassembled WGS sequence"/>
</dbReference>
<reference evidence="3" key="1">
    <citation type="submission" date="2016-09" db="EMBL/GenBank/DDBJ databases">
        <authorList>
            <person name="Jeantristanb JTB J.-T."/>
            <person name="Ricardo R."/>
        </authorList>
    </citation>
    <scope>NUCLEOTIDE SEQUENCE [LARGE SCALE GENOMIC DNA]</scope>
</reference>
<dbReference type="AlphaFoldDB" id="A0A238F6H8"/>
<evidence type="ECO:0000313" key="3">
    <source>
        <dbReference type="Proteomes" id="UP000198372"/>
    </source>
</evidence>
<feature type="compositionally biased region" description="Low complexity" evidence="1">
    <location>
        <begin position="41"/>
        <end position="58"/>
    </location>
</feature>
<dbReference type="Gene3D" id="3.80.10.10">
    <property type="entry name" value="Ribonuclease Inhibitor"/>
    <property type="match status" value="1"/>
</dbReference>
<evidence type="ECO:0000256" key="1">
    <source>
        <dbReference type="SAM" id="MobiDB-lite"/>
    </source>
</evidence>